<dbReference type="RefSeq" id="WP_382394745.1">
    <property type="nucleotide sequence ID" value="NZ_JBHUNA010000030.1"/>
</dbReference>
<evidence type="ECO:0000256" key="1">
    <source>
        <dbReference type="SAM" id="Phobius"/>
    </source>
</evidence>
<name>A0ABW5VB04_9BACI</name>
<keyword evidence="3" id="KW-1185">Reference proteome</keyword>
<keyword evidence="1" id="KW-0472">Membrane</keyword>
<reference evidence="3" key="1">
    <citation type="journal article" date="2019" name="Int. J. Syst. Evol. Microbiol.">
        <title>The Global Catalogue of Microorganisms (GCM) 10K type strain sequencing project: providing services to taxonomists for standard genome sequencing and annotation.</title>
        <authorList>
            <consortium name="The Broad Institute Genomics Platform"/>
            <consortium name="The Broad Institute Genome Sequencing Center for Infectious Disease"/>
            <person name="Wu L."/>
            <person name="Ma J."/>
        </authorList>
    </citation>
    <scope>NUCLEOTIDE SEQUENCE [LARGE SCALE GENOMIC DNA]</scope>
    <source>
        <strain evidence="3">TISTR 1535</strain>
    </source>
</reference>
<accession>A0ABW5VB04</accession>
<dbReference type="EMBL" id="JBHUNA010000030">
    <property type="protein sequence ID" value="MFD2761842.1"/>
    <property type="molecule type" value="Genomic_DNA"/>
</dbReference>
<gene>
    <name evidence="2" type="ORF">ACFSUO_12865</name>
</gene>
<keyword evidence="1" id="KW-1133">Transmembrane helix</keyword>
<feature type="transmembrane region" description="Helical" evidence="1">
    <location>
        <begin position="41"/>
        <end position="62"/>
    </location>
</feature>
<evidence type="ECO:0000313" key="2">
    <source>
        <dbReference type="EMBL" id="MFD2761842.1"/>
    </source>
</evidence>
<evidence type="ECO:0000313" key="3">
    <source>
        <dbReference type="Proteomes" id="UP001597502"/>
    </source>
</evidence>
<comment type="caution">
    <text evidence="2">The sequence shown here is derived from an EMBL/GenBank/DDBJ whole genome shotgun (WGS) entry which is preliminary data.</text>
</comment>
<feature type="transmembrane region" description="Helical" evidence="1">
    <location>
        <begin position="6"/>
        <end position="29"/>
    </location>
</feature>
<organism evidence="2 3">
    <name type="scientific">Lentibacillus juripiscarius</name>
    <dbReference type="NCBI Taxonomy" id="257446"/>
    <lineage>
        <taxon>Bacteria</taxon>
        <taxon>Bacillati</taxon>
        <taxon>Bacillota</taxon>
        <taxon>Bacilli</taxon>
        <taxon>Bacillales</taxon>
        <taxon>Bacillaceae</taxon>
        <taxon>Lentibacillus</taxon>
    </lineage>
</organism>
<dbReference type="Proteomes" id="UP001597502">
    <property type="component" value="Unassembled WGS sequence"/>
</dbReference>
<sequence>MSNVLFSIVPILLLLAVIVLFLVIGMRLAKSDKLSGAVRRWLFPVYLLILVIAFGLSFILPLEAGSDASNARTFDKERLPDLYMVPEITGPTDKIDDYLVDTWTLETGEEKLHLVIRGEADLNNIAVERKKATDGVVEAALYVTPKVINGIDMMTGFVPRTHMEVDGRTLAVSTPDRKRVNVSVFQEAFPVQQFTQKEWLDSFDEGAGFGVSTSEITGERKSSPWMYKDEGRLFSTELLYLQIPADVEIEGTNDMNIFMVGDGQMQ</sequence>
<keyword evidence="1" id="KW-0812">Transmembrane</keyword>
<protein>
    <submittedName>
        <fullName evidence="2">Uncharacterized protein</fullName>
    </submittedName>
</protein>
<proteinExistence type="predicted"/>